<reference evidence="1 2" key="1">
    <citation type="journal article" date="2015" name="Genome Announc.">
        <title>Expanding the biotechnology potential of lactobacilli through comparative genomics of 213 strains and associated genera.</title>
        <authorList>
            <person name="Sun Z."/>
            <person name="Harris H.M."/>
            <person name="McCann A."/>
            <person name="Guo C."/>
            <person name="Argimon S."/>
            <person name="Zhang W."/>
            <person name="Yang X."/>
            <person name="Jeffery I.B."/>
            <person name="Cooney J.C."/>
            <person name="Kagawa T.F."/>
            <person name="Liu W."/>
            <person name="Song Y."/>
            <person name="Salvetti E."/>
            <person name="Wrobel A."/>
            <person name="Rasinkangas P."/>
            <person name="Parkhill J."/>
            <person name="Rea M.C."/>
            <person name="O'Sullivan O."/>
            <person name="Ritari J."/>
            <person name="Douillard F.P."/>
            <person name="Paul Ross R."/>
            <person name="Yang R."/>
            <person name="Briner A.E."/>
            <person name="Felis G.E."/>
            <person name="de Vos W.M."/>
            <person name="Barrangou R."/>
            <person name="Klaenhammer T.R."/>
            <person name="Caufield P.W."/>
            <person name="Cui Y."/>
            <person name="Zhang H."/>
            <person name="O'Toole P.W."/>
        </authorList>
    </citation>
    <scope>NUCLEOTIDE SEQUENCE [LARGE SCALE GENOMIC DNA]</scope>
    <source>
        <strain evidence="1 2">DSM 15945</strain>
    </source>
</reference>
<dbReference type="OrthoDB" id="2579918at2"/>
<dbReference type="PATRIC" id="fig|1423783.4.peg.2422"/>
<dbReference type="STRING" id="1423783.FC50_GL002359"/>
<dbReference type="InterPro" id="IPR009061">
    <property type="entry name" value="DNA-bd_dom_put_sf"/>
</dbReference>
<evidence type="ECO:0000313" key="1">
    <source>
        <dbReference type="EMBL" id="KRL88600.1"/>
    </source>
</evidence>
<dbReference type="RefSeq" id="WP_054651229.1">
    <property type="nucleotide sequence ID" value="NZ_AZFJ01000003.1"/>
</dbReference>
<dbReference type="Proteomes" id="UP000051922">
    <property type="component" value="Unassembled WGS sequence"/>
</dbReference>
<dbReference type="AlphaFoldDB" id="A0A0R1UCB7"/>
<sequence length="59" mass="6897">MDKPRYLNTSAAAQYMGVSRATFWRWNQHEPLPSVVIMGKVLYDTHDLDMYASNHKVRV</sequence>
<gene>
    <name evidence="1" type="ORF">FC50_GL002359</name>
</gene>
<evidence type="ECO:0000313" key="2">
    <source>
        <dbReference type="Proteomes" id="UP000051922"/>
    </source>
</evidence>
<name>A0A0R1UCB7_9LACO</name>
<protein>
    <recommendedName>
        <fullName evidence="3">Helix-turn-helix domain-containing protein</fullName>
    </recommendedName>
</protein>
<dbReference type="SUPFAM" id="SSF46955">
    <property type="entry name" value="Putative DNA-binding domain"/>
    <property type="match status" value="1"/>
</dbReference>
<evidence type="ECO:0008006" key="3">
    <source>
        <dbReference type="Google" id="ProtNLM"/>
    </source>
</evidence>
<dbReference type="EMBL" id="AZFJ01000003">
    <property type="protein sequence ID" value="KRL88600.1"/>
    <property type="molecule type" value="Genomic_DNA"/>
</dbReference>
<keyword evidence="2" id="KW-1185">Reference proteome</keyword>
<proteinExistence type="predicted"/>
<organism evidence="1 2">
    <name type="scientific">Lacticaseibacillus pantheris DSM 15945 = JCM 12539 = NBRC 106106</name>
    <dbReference type="NCBI Taxonomy" id="1423783"/>
    <lineage>
        <taxon>Bacteria</taxon>
        <taxon>Bacillati</taxon>
        <taxon>Bacillota</taxon>
        <taxon>Bacilli</taxon>
        <taxon>Lactobacillales</taxon>
        <taxon>Lactobacillaceae</taxon>
        <taxon>Lacticaseibacillus</taxon>
    </lineage>
</organism>
<accession>A0A0R1UCB7</accession>
<comment type="caution">
    <text evidence="1">The sequence shown here is derived from an EMBL/GenBank/DDBJ whole genome shotgun (WGS) entry which is preliminary data.</text>
</comment>